<name>A0ABV6EVW8_9BRAD</name>
<dbReference type="Proteomes" id="UP001589775">
    <property type="component" value="Unassembled WGS sequence"/>
</dbReference>
<evidence type="ECO:0000256" key="1">
    <source>
        <dbReference type="SAM" id="Phobius"/>
    </source>
</evidence>
<keyword evidence="1" id="KW-1133">Transmembrane helix</keyword>
<evidence type="ECO:0000313" key="3">
    <source>
        <dbReference type="EMBL" id="MFC0242371.1"/>
    </source>
</evidence>
<keyword evidence="4" id="KW-1185">Reference proteome</keyword>
<feature type="transmembrane region" description="Helical" evidence="1">
    <location>
        <begin position="6"/>
        <end position="27"/>
    </location>
</feature>
<proteinExistence type="predicted"/>
<gene>
    <name evidence="3" type="ORF">ACFFJ6_17910</name>
</gene>
<accession>A0ABV6EVW8</accession>
<organism evidence="3 4">
    <name type="scientific">Rhodopseudomonas telluris</name>
    <dbReference type="NCBI Taxonomy" id="644215"/>
    <lineage>
        <taxon>Bacteria</taxon>
        <taxon>Pseudomonadati</taxon>
        <taxon>Pseudomonadota</taxon>
        <taxon>Alphaproteobacteria</taxon>
        <taxon>Hyphomicrobiales</taxon>
        <taxon>Nitrobacteraceae</taxon>
        <taxon>Rhodopseudomonas</taxon>
    </lineage>
</organism>
<dbReference type="Pfam" id="PF01370">
    <property type="entry name" value="Epimerase"/>
    <property type="match status" value="1"/>
</dbReference>
<dbReference type="InterPro" id="IPR001509">
    <property type="entry name" value="Epimerase_deHydtase"/>
</dbReference>
<evidence type="ECO:0000313" key="4">
    <source>
        <dbReference type="Proteomes" id="UP001589775"/>
    </source>
</evidence>
<reference evidence="3 4" key="1">
    <citation type="submission" date="2024-09" db="EMBL/GenBank/DDBJ databases">
        <authorList>
            <person name="Sun Q."/>
            <person name="Mori K."/>
        </authorList>
    </citation>
    <scope>NUCLEOTIDE SEQUENCE [LARGE SCALE GENOMIC DNA]</scope>
    <source>
        <strain evidence="3 4">KCTC 23279</strain>
    </source>
</reference>
<dbReference type="InterPro" id="IPR036291">
    <property type="entry name" value="NAD(P)-bd_dom_sf"/>
</dbReference>
<protein>
    <submittedName>
        <fullName evidence="3">NAD-dependent epimerase/dehydratase family protein</fullName>
    </submittedName>
</protein>
<feature type="domain" description="NAD-dependent epimerase/dehydratase" evidence="2">
    <location>
        <begin position="11"/>
        <end position="220"/>
    </location>
</feature>
<sequence>MSNALGYRTAIVFGGAGFIGGHLLTYLSASGRYDRLVSYDIAPAKQSVPMVEYLTGDVREPIAIPGHLNGADIYNLAAVHTTPGHQDWEYFWTNVNGAINICAFAGAIGTRFVLFTSSISVYGPTEDAVDEAAPLAPVSAYGRSKLQAEGIHRTWREGAEDRRLVVVRPAVIFGPGEGGNFTRLARLLSRGHFVYPGRRDTIKSCCYVGELVRSMEFARNLGRREFTYNMSYPARTTTEQICAAFAKVAGFNEPQLLVPWSLMKAGGLAFELLGAVGIKTSINRERIAKLIKSTNIIPNALMSEGYEFETTLSDALTQWSKRSGATFV</sequence>
<dbReference type="SUPFAM" id="SSF51735">
    <property type="entry name" value="NAD(P)-binding Rossmann-fold domains"/>
    <property type="match status" value="1"/>
</dbReference>
<dbReference type="PANTHER" id="PTHR43245">
    <property type="entry name" value="BIFUNCTIONAL POLYMYXIN RESISTANCE PROTEIN ARNA"/>
    <property type="match status" value="1"/>
</dbReference>
<keyword evidence="1" id="KW-0812">Transmembrane</keyword>
<dbReference type="Gene3D" id="3.40.50.720">
    <property type="entry name" value="NAD(P)-binding Rossmann-like Domain"/>
    <property type="match status" value="1"/>
</dbReference>
<keyword evidence="1" id="KW-0472">Membrane</keyword>
<dbReference type="InterPro" id="IPR050177">
    <property type="entry name" value="Lipid_A_modif_metabolic_enz"/>
</dbReference>
<evidence type="ECO:0000259" key="2">
    <source>
        <dbReference type="Pfam" id="PF01370"/>
    </source>
</evidence>
<comment type="caution">
    <text evidence="3">The sequence shown here is derived from an EMBL/GenBank/DDBJ whole genome shotgun (WGS) entry which is preliminary data.</text>
</comment>
<dbReference type="RefSeq" id="WP_378390287.1">
    <property type="nucleotide sequence ID" value="NZ_JBHLWM010000008.1"/>
</dbReference>
<dbReference type="EMBL" id="JBHLWM010000008">
    <property type="protein sequence ID" value="MFC0242371.1"/>
    <property type="molecule type" value="Genomic_DNA"/>
</dbReference>